<comment type="pathway">
    <text evidence="3 15">Purine metabolism; IMP biosynthesis via salvage pathway; IMP from hypoxanthine: step 1/1.</text>
</comment>
<comment type="similarity">
    <text evidence="4 15">Belongs to the purine/pyrimidine phosphoribosyltransferase family.</text>
</comment>
<dbReference type="CDD" id="cd06223">
    <property type="entry name" value="PRTases_typeI"/>
    <property type="match status" value="1"/>
</dbReference>
<dbReference type="UniPathway" id="UPA00591">
    <property type="reaction ID" value="UER00648"/>
</dbReference>
<keyword evidence="11 15" id="KW-0547">Nucleotide-binding</keyword>
<evidence type="ECO:0000256" key="8">
    <source>
        <dbReference type="ARBA" id="ARBA00022679"/>
    </source>
</evidence>
<comment type="cofactor">
    <cofactor evidence="1 15">
        <name>Mg(2+)</name>
        <dbReference type="ChEBI" id="CHEBI:18420"/>
    </cofactor>
</comment>
<dbReference type="GO" id="GO:0006166">
    <property type="term" value="P:purine ribonucleoside salvage"/>
    <property type="evidence" value="ECO:0007669"/>
    <property type="project" value="UniProtKB-KW"/>
</dbReference>
<dbReference type="GO" id="GO:0052657">
    <property type="term" value="F:guanine phosphoribosyltransferase activity"/>
    <property type="evidence" value="ECO:0007669"/>
    <property type="project" value="UniProtKB-ARBA"/>
</dbReference>
<evidence type="ECO:0000256" key="7">
    <source>
        <dbReference type="ARBA" id="ARBA00022676"/>
    </source>
</evidence>
<evidence type="ECO:0000256" key="1">
    <source>
        <dbReference type="ARBA" id="ARBA00001946"/>
    </source>
</evidence>
<evidence type="ECO:0000256" key="4">
    <source>
        <dbReference type="ARBA" id="ARBA00008391"/>
    </source>
</evidence>
<keyword evidence="10 15" id="KW-0660">Purine salvage</keyword>
<dbReference type="GO" id="GO:0046100">
    <property type="term" value="P:hypoxanthine metabolic process"/>
    <property type="evidence" value="ECO:0007669"/>
    <property type="project" value="TreeGrafter"/>
</dbReference>
<evidence type="ECO:0000256" key="15">
    <source>
        <dbReference type="RuleBase" id="RU364099"/>
    </source>
</evidence>
<accession>A0A7C4VS24</accession>
<proteinExistence type="inferred from homology"/>
<evidence type="ECO:0000256" key="14">
    <source>
        <dbReference type="ARBA" id="ARBA00049402"/>
    </source>
</evidence>
<evidence type="ECO:0000256" key="10">
    <source>
        <dbReference type="ARBA" id="ARBA00022726"/>
    </source>
</evidence>
<dbReference type="GO" id="GO:0000287">
    <property type="term" value="F:magnesium ion binding"/>
    <property type="evidence" value="ECO:0007669"/>
    <property type="project" value="TreeGrafter"/>
</dbReference>
<dbReference type="InterPro" id="IPR050408">
    <property type="entry name" value="HGPRT"/>
</dbReference>
<dbReference type="SUPFAM" id="SSF53271">
    <property type="entry name" value="PRTase-like"/>
    <property type="match status" value="1"/>
</dbReference>
<evidence type="ECO:0000256" key="12">
    <source>
        <dbReference type="ARBA" id="ARBA00022842"/>
    </source>
</evidence>
<dbReference type="GO" id="GO:0000166">
    <property type="term" value="F:nucleotide binding"/>
    <property type="evidence" value="ECO:0007669"/>
    <property type="project" value="UniProtKB-KW"/>
</dbReference>
<evidence type="ECO:0000259" key="16">
    <source>
        <dbReference type="Pfam" id="PF00156"/>
    </source>
</evidence>
<comment type="caution">
    <text evidence="17">The sequence shown here is derived from an EMBL/GenBank/DDBJ whole genome shotgun (WGS) entry which is preliminary data.</text>
</comment>
<keyword evidence="8 15" id="KW-0808">Transferase</keyword>
<dbReference type="GO" id="GO:0004422">
    <property type="term" value="F:hypoxanthine phosphoribosyltransferase activity"/>
    <property type="evidence" value="ECO:0007669"/>
    <property type="project" value="InterPro"/>
</dbReference>
<feature type="domain" description="Phosphoribosyltransferase" evidence="16">
    <location>
        <begin position="12"/>
        <end position="156"/>
    </location>
</feature>
<dbReference type="NCBIfam" id="TIGR01203">
    <property type="entry name" value="HGPRTase"/>
    <property type="match status" value="1"/>
</dbReference>
<dbReference type="InterPro" id="IPR029057">
    <property type="entry name" value="PRTase-like"/>
</dbReference>
<dbReference type="EC" id="2.4.2.8" evidence="5 15"/>
<comment type="catalytic activity">
    <reaction evidence="13">
        <text>GMP + diphosphate = guanine + 5-phospho-alpha-D-ribose 1-diphosphate</text>
        <dbReference type="Rhea" id="RHEA:25424"/>
        <dbReference type="ChEBI" id="CHEBI:16235"/>
        <dbReference type="ChEBI" id="CHEBI:33019"/>
        <dbReference type="ChEBI" id="CHEBI:58017"/>
        <dbReference type="ChEBI" id="CHEBI:58115"/>
        <dbReference type="EC" id="2.4.2.8"/>
    </reaction>
    <physiologicalReaction direction="right-to-left" evidence="13">
        <dbReference type="Rhea" id="RHEA:25426"/>
    </physiologicalReaction>
</comment>
<evidence type="ECO:0000256" key="13">
    <source>
        <dbReference type="ARBA" id="ARBA00048811"/>
    </source>
</evidence>
<keyword evidence="6 15" id="KW-0963">Cytoplasm</keyword>
<protein>
    <recommendedName>
        <fullName evidence="5 15">Hypoxanthine phosphoribosyltransferase</fullName>
        <ecNumber evidence="5 15">2.4.2.8</ecNumber>
    </recommendedName>
</protein>
<sequence length="179" mass="19580">MSQPILRISEEAIQRQMDQIAQRISSDYQGREVVVVGVLKGAFIFMADLIRKLTIPLTIDFVQVASYGTSTVSSGDISMKLPIGTDVAGKHVLLVEDIVDTGITIRYLIDYLKALGAASVAVCALIDKSERRETPVPIDYACLNVSKGFLVGYGLDHAERYRNLSAIYEVADSDPTEPL</sequence>
<evidence type="ECO:0000313" key="17">
    <source>
        <dbReference type="EMBL" id="HGU34153.1"/>
    </source>
</evidence>
<evidence type="ECO:0000256" key="9">
    <source>
        <dbReference type="ARBA" id="ARBA00022723"/>
    </source>
</evidence>
<gene>
    <name evidence="17" type="primary">hpt</name>
    <name evidence="17" type="ORF">ENS29_15110</name>
</gene>
<dbReference type="GO" id="GO:0005829">
    <property type="term" value="C:cytosol"/>
    <property type="evidence" value="ECO:0007669"/>
    <property type="project" value="TreeGrafter"/>
</dbReference>
<dbReference type="FunFam" id="3.40.50.2020:FF:000006">
    <property type="entry name" value="Hypoxanthine phosphoribosyltransferase"/>
    <property type="match status" value="1"/>
</dbReference>
<dbReference type="PANTHER" id="PTHR43340">
    <property type="entry name" value="HYPOXANTHINE-GUANINE PHOSPHORIBOSYLTRANSFERASE"/>
    <property type="match status" value="1"/>
</dbReference>
<dbReference type="PANTHER" id="PTHR43340:SF1">
    <property type="entry name" value="HYPOXANTHINE PHOSPHORIBOSYLTRANSFERASE"/>
    <property type="match status" value="1"/>
</dbReference>
<evidence type="ECO:0000256" key="2">
    <source>
        <dbReference type="ARBA" id="ARBA00004496"/>
    </source>
</evidence>
<keyword evidence="9 15" id="KW-0479">Metal-binding</keyword>
<evidence type="ECO:0000256" key="11">
    <source>
        <dbReference type="ARBA" id="ARBA00022741"/>
    </source>
</evidence>
<dbReference type="Gene3D" id="3.40.50.2020">
    <property type="match status" value="1"/>
</dbReference>
<dbReference type="InterPro" id="IPR005904">
    <property type="entry name" value="Hxn_phspho_trans"/>
</dbReference>
<keyword evidence="12 15" id="KW-0460">Magnesium</keyword>
<dbReference type="EMBL" id="DSUH01000348">
    <property type="protein sequence ID" value="HGU34153.1"/>
    <property type="molecule type" value="Genomic_DNA"/>
</dbReference>
<dbReference type="InterPro" id="IPR000836">
    <property type="entry name" value="PRTase_dom"/>
</dbReference>
<dbReference type="GO" id="GO:0032263">
    <property type="term" value="P:GMP salvage"/>
    <property type="evidence" value="ECO:0007669"/>
    <property type="project" value="TreeGrafter"/>
</dbReference>
<organism evidence="17">
    <name type="scientific">Desulfatirhabdium butyrativorans</name>
    <dbReference type="NCBI Taxonomy" id="340467"/>
    <lineage>
        <taxon>Bacteria</taxon>
        <taxon>Pseudomonadati</taxon>
        <taxon>Thermodesulfobacteriota</taxon>
        <taxon>Desulfobacteria</taxon>
        <taxon>Desulfobacterales</taxon>
        <taxon>Desulfatirhabdiaceae</taxon>
        <taxon>Desulfatirhabdium</taxon>
    </lineage>
</organism>
<reference evidence="17" key="1">
    <citation type="journal article" date="2020" name="mSystems">
        <title>Genome- and Community-Level Interaction Insights into Carbon Utilization and Element Cycling Functions of Hydrothermarchaeota in Hydrothermal Sediment.</title>
        <authorList>
            <person name="Zhou Z."/>
            <person name="Liu Y."/>
            <person name="Xu W."/>
            <person name="Pan J."/>
            <person name="Luo Z.H."/>
            <person name="Li M."/>
        </authorList>
    </citation>
    <scope>NUCLEOTIDE SEQUENCE [LARGE SCALE GENOMIC DNA]</scope>
    <source>
        <strain evidence="17">SpSt-477</strain>
    </source>
</reference>
<evidence type="ECO:0000256" key="6">
    <source>
        <dbReference type="ARBA" id="ARBA00022490"/>
    </source>
</evidence>
<dbReference type="Pfam" id="PF00156">
    <property type="entry name" value="Pribosyltran"/>
    <property type="match status" value="1"/>
</dbReference>
<evidence type="ECO:0000256" key="5">
    <source>
        <dbReference type="ARBA" id="ARBA00011895"/>
    </source>
</evidence>
<evidence type="ECO:0000256" key="3">
    <source>
        <dbReference type="ARBA" id="ARBA00004669"/>
    </source>
</evidence>
<dbReference type="GO" id="GO:0032264">
    <property type="term" value="P:IMP salvage"/>
    <property type="evidence" value="ECO:0007669"/>
    <property type="project" value="UniProtKB-UniPathway"/>
</dbReference>
<dbReference type="AlphaFoldDB" id="A0A7C4VS24"/>
<comment type="catalytic activity">
    <reaction evidence="14">
        <text>IMP + diphosphate = hypoxanthine + 5-phospho-alpha-D-ribose 1-diphosphate</text>
        <dbReference type="Rhea" id="RHEA:17973"/>
        <dbReference type="ChEBI" id="CHEBI:17368"/>
        <dbReference type="ChEBI" id="CHEBI:33019"/>
        <dbReference type="ChEBI" id="CHEBI:58017"/>
        <dbReference type="ChEBI" id="CHEBI:58053"/>
        <dbReference type="EC" id="2.4.2.8"/>
    </reaction>
    <physiologicalReaction direction="right-to-left" evidence="14">
        <dbReference type="Rhea" id="RHEA:17975"/>
    </physiologicalReaction>
</comment>
<keyword evidence="7 15" id="KW-0328">Glycosyltransferase</keyword>
<dbReference type="GO" id="GO:0006178">
    <property type="term" value="P:guanine salvage"/>
    <property type="evidence" value="ECO:0007669"/>
    <property type="project" value="TreeGrafter"/>
</dbReference>
<comment type="subcellular location">
    <subcellularLocation>
        <location evidence="2 15">Cytoplasm</location>
    </subcellularLocation>
</comment>
<name>A0A7C4VS24_9BACT</name>